<dbReference type="Pfam" id="PF01434">
    <property type="entry name" value="Peptidase_M41"/>
    <property type="match status" value="1"/>
</dbReference>
<organism evidence="13 14">
    <name type="scientific">Oncorhynchus kisutch</name>
    <name type="common">Coho salmon</name>
    <name type="synonym">Salmo kisutch</name>
    <dbReference type="NCBI Taxonomy" id="8019"/>
    <lineage>
        <taxon>Eukaryota</taxon>
        <taxon>Metazoa</taxon>
        <taxon>Chordata</taxon>
        <taxon>Craniata</taxon>
        <taxon>Vertebrata</taxon>
        <taxon>Euteleostomi</taxon>
        <taxon>Actinopterygii</taxon>
        <taxon>Neopterygii</taxon>
        <taxon>Teleostei</taxon>
        <taxon>Protacanthopterygii</taxon>
        <taxon>Salmoniformes</taxon>
        <taxon>Salmonidae</taxon>
        <taxon>Salmoninae</taxon>
        <taxon>Oncorhynchus</taxon>
    </lineage>
</organism>
<evidence type="ECO:0000256" key="9">
    <source>
        <dbReference type="ARBA" id="ARBA00023049"/>
    </source>
</evidence>
<dbReference type="InterPro" id="IPR027417">
    <property type="entry name" value="P-loop_NTPase"/>
</dbReference>
<keyword evidence="3" id="KW-0645">Protease</keyword>
<dbReference type="PANTHER" id="PTHR43655">
    <property type="entry name" value="ATP-DEPENDENT PROTEASE"/>
    <property type="match status" value="1"/>
</dbReference>
<comment type="cofactor">
    <cofactor evidence="1">
        <name>Zn(2+)</name>
        <dbReference type="ChEBI" id="CHEBI:29105"/>
    </cofactor>
</comment>
<evidence type="ECO:0000256" key="4">
    <source>
        <dbReference type="ARBA" id="ARBA00022723"/>
    </source>
</evidence>
<comment type="similarity">
    <text evidence="10">Belongs to the AAA ATPase family.</text>
</comment>
<dbReference type="GO" id="GO:0004176">
    <property type="term" value="F:ATP-dependent peptidase activity"/>
    <property type="evidence" value="ECO:0007669"/>
    <property type="project" value="InterPro"/>
</dbReference>
<dbReference type="GO" id="GO:0005745">
    <property type="term" value="C:m-AAA complex"/>
    <property type="evidence" value="ECO:0007669"/>
    <property type="project" value="TreeGrafter"/>
</dbReference>
<dbReference type="InterPro" id="IPR003593">
    <property type="entry name" value="AAA+_ATPase"/>
</dbReference>
<dbReference type="GO" id="GO:0046872">
    <property type="term" value="F:metal ion binding"/>
    <property type="evidence" value="ECO:0007669"/>
    <property type="project" value="UniProtKB-KW"/>
</dbReference>
<dbReference type="InterPro" id="IPR000642">
    <property type="entry name" value="Peptidase_M41"/>
</dbReference>
<dbReference type="GO" id="GO:0004222">
    <property type="term" value="F:metalloendopeptidase activity"/>
    <property type="evidence" value="ECO:0007669"/>
    <property type="project" value="InterPro"/>
</dbReference>
<evidence type="ECO:0000259" key="12">
    <source>
        <dbReference type="SMART" id="SM00382"/>
    </source>
</evidence>
<comment type="similarity">
    <text evidence="2">In the C-terminal section; belongs to the peptidase M41 family.</text>
</comment>
<dbReference type="FunFam" id="3.40.50.300:FF:000001">
    <property type="entry name" value="ATP-dependent zinc metalloprotease FtsH"/>
    <property type="match status" value="1"/>
</dbReference>
<dbReference type="InterPro" id="IPR050928">
    <property type="entry name" value="ATP-dep_Zn_Metalloprotease"/>
</dbReference>
<evidence type="ECO:0000256" key="6">
    <source>
        <dbReference type="ARBA" id="ARBA00022801"/>
    </source>
</evidence>
<evidence type="ECO:0000256" key="3">
    <source>
        <dbReference type="ARBA" id="ARBA00022670"/>
    </source>
</evidence>
<evidence type="ECO:0000313" key="14">
    <source>
        <dbReference type="Proteomes" id="UP000694557"/>
    </source>
</evidence>
<keyword evidence="5 10" id="KW-0547">Nucleotide-binding</keyword>
<feature type="region of interest" description="Disordered" evidence="11">
    <location>
        <begin position="635"/>
        <end position="656"/>
    </location>
</feature>
<reference evidence="13" key="1">
    <citation type="submission" date="2025-08" db="UniProtKB">
        <authorList>
            <consortium name="Ensembl"/>
        </authorList>
    </citation>
    <scope>IDENTIFICATION</scope>
</reference>
<keyword evidence="6" id="KW-0378">Hydrolase</keyword>
<dbReference type="Ensembl" id="ENSOKIT00005064911.1">
    <property type="protein sequence ID" value="ENSOKIP00005061080.1"/>
    <property type="gene ID" value="ENSOKIG00005025848.1"/>
</dbReference>
<evidence type="ECO:0000256" key="1">
    <source>
        <dbReference type="ARBA" id="ARBA00001947"/>
    </source>
</evidence>
<accession>A0A8C7HP98</accession>
<keyword evidence="9" id="KW-0482">Metalloprotease</keyword>
<dbReference type="InterPro" id="IPR003959">
    <property type="entry name" value="ATPase_AAA_core"/>
</dbReference>
<reference evidence="13" key="2">
    <citation type="submission" date="2025-09" db="UniProtKB">
        <authorList>
            <consortium name="Ensembl"/>
        </authorList>
    </citation>
    <scope>IDENTIFICATION</scope>
</reference>
<evidence type="ECO:0000256" key="11">
    <source>
        <dbReference type="SAM" id="MobiDB-lite"/>
    </source>
</evidence>
<dbReference type="SUPFAM" id="SSF140990">
    <property type="entry name" value="FtsH protease domain-like"/>
    <property type="match status" value="1"/>
</dbReference>
<dbReference type="Gene3D" id="3.40.50.300">
    <property type="entry name" value="P-loop containing nucleotide triphosphate hydrolases"/>
    <property type="match status" value="1"/>
</dbReference>
<keyword evidence="8 10" id="KW-0067">ATP-binding</keyword>
<keyword evidence="7" id="KW-0862">Zinc</keyword>
<name>A0A8C7HP98_ONCKI</name>
<dbReference type="AlphaFoldDB" id="A0A8C7HP98"/>
<keyword evidence="4" id="KW-0479">Metal-binding</keyword>
<evidence type="ECO:0000256" key="7">
    <source>
        <dbReference type="ARBA" id="ARBA00022833"/>
    </source>
</evidence>
<dbReference type="Gene3D" id="1.20.58.760">
    <property type="entry name" value="Peptidase M41"/>
    <property type="match status" value="1"/>
</dbReference>
<dbReference type="GO" id="GO:0005524">
    <property type="term" value="F:ATP binding"/>
    <property type="evidence" value="ECO:0007669"/>
    <property type="project" value="UniProtKB-KW"/>
</dbReference>
<evidence type="ECO:0000256" key="2">
    <source>
        <dbReference type="ARBA" id="ARBA00010044"/>
    </source>
</evidence>
<dbReference type="Proteomes" id="UP000694557">
    <property type="component" value="Unassembled WGS sequence"/>
</dbReference>
<dbReference type="PANTHER" id="PTHR43655:SF7">
    <property type="entry name" value="AFG3-LIKE PROTEIN 1"/>
    <property type="match status" value="1"/>
</dbReference>
<dbReference type="Pfam" id="PF00004">
    <property type="entry name" value="AAA"/>
    <property type="match status" value="1"/>
</dbReference>
<evidence type="ECO:0000256" key="5">
    <source>
        <dbReference type="ARBA" id="ARBA00022741"/>
    </source>
</evidence>
<dbReference type="GO" id="GO:0016887">
    <property type="term" value="F:ATP hydrolysis activity"/>
    <property type="evidence" value="ECO:0007669"/>
    <property type="project" value="InterPro"/>
</dbReference>
<dbReference type="GeneTree" id="ENSGT00940000160625"/>
<feature type="domain" description="AAA+ ATPase" evidence="12">
    <location>
        <begin position="273"/>
        <end position="407"/>
    </location>
</feature>
<dbReference type="InterPro" id="IPR003960">
    <property type="entry name" value="ATPase_AAA_CS"/>
</dbReference>
<keyword evidence="14" id="KW-1185">Reference proteome</keyword>
<dbReference type="SUPFAM" id="SSF52540">
    <property type="entry name" value="P-loop containing nucleoside triphosphate hydrolases"/>
    <property type="match status" value="1"/>
</dbReference>
<evidence type="ECO:0000256" key="10">
    <source>
        <dbReference type="RuleBase" id="RU003651"/>
    </source>
</evidence>
<evidence type="ECO:0000313" key="13">
    <source>
        <dbReference type="Ensembl" id="ENSOKIP00005061080.1"/>
    </source>
</evidence>
<protein>
    <recommendedName>
        <fullName evidence="12">AAA+ ATPase domain-containing protein</fullName>
    </recommendedName>
</protein>
<dbReference type="SMART" id="SM00382">
    <property type="entry name" value="AAA"/>
    <property type="match status" value="1"/>
</dbReference>
<dbReference type="PROSITE" id="PS00674">
    <property type="entry name" value="AAA"/>
    <property type="match status" value="1"/>
</dbReference>
<dbReference type="Gene3D" id="1.10.8.60">
    <property type="match status" value="1"/>
</dbReference>
<dbReference type="InterPro" id="IPR037219">
    <property type="entry name" value="Peptidase_M41-like"/>
</dbReference>
<dbReference type="Gene3D" id="3.40.1690.20">
    <property type="match status" value="1"/>
</dbReference>
<dbReference type="CDD" id="cd19501">
    <property type="entry name" value="RecA-like_FtsH"/>
    <property type="match status" value="1"/>
</dbReference>
<proteinExistence type="inferred from homology"/>
<evidence type="ECO:0000256" key="8">
    <source>
        <dbReference type="ARBA" id="ARBA00022840"/>
    </source>
</evidence>
<dbReference type="GO" id="GO:0034982">
    <property type="term" value="P:mitochondrial protein processing"/>
    <property type="evidence" value="ECO:0007669"/>
    <property type="project" value="TreeGrafter"/>
</dbReference>
<sequence>MTLLKCKRTEYQENQILFLRVDGKWQPENGSNVGASLDGCFAFTDRSKTLCAQFSGVGKECICAARLPWLFCQGKIVLCDHSGDIPWDEKEFRALAMLVTGISSAALYNQFSDTAKEITWKDFVHHYLGRGMVDRLVVVYKQYVRVIPLPGADEVDTFERNWEAAQDDLGVESSHRAAVVYSSKRDWTLLMHVIPTLGLIGFLLFSLRRRPMGGGDWIAFTPFSIRESPAKMMDNINTKFKDVAGCEEAKLEILEFVNFLKNPHQYLILGAKIPKGAVRSGPPGTGKTLLAKATAGEVNVPFTTVNGSEFLEMFVGVRDMFTLARKNAPCILFIDEIDAVGRKRGGGDFGGQSEQEITLNQLLVEMDGFDTSTNVVVLAGTNRPDILDPALMRPGRFDRQIYIGPPDIKGRASIFKVHLQSRHDTSTHMWKGKHFEQAIDRVVGGLEKKTQVLQPNEKKTVAYHEAGHAIVGWFLEHADPLLKVMPSLKALLCLFDRMCMMLGGRVAEQVFFEKITTGAQDDLKKVTQSAYAQVVQFGMSEKVGRVSFDLPQQGEMATVKPYSEATAELIDQEVRDLVDSAYQRTMELIMDKRECVDMVGKYLLEKEVLYKAELLGPRLFKEKLTYEEFVEGTGSFEEDTSLPEGLKDWNQESEWS</sequence>